<dbReference type="EMBL" id="JAFBMS010000112">
    <property type="protein sequence ID" value="KAG9335729.1"/>
    <property type="molecule type" value="Genomic_DNA"/>
</dbReference>
<organism evidence="2 3">
    <name type="scientific">Albula glossodonta</name>
    <name type="common">roundjaw bonefish</name>
    <dbReference type="NCBI Taxonomy" id="121402"/>
    <lineage>
        <taxon>Eukaryota</taxon>
        <taxon>Metazoa</taxon>
        <taxon>Chordata</taxon>
        <taxon>Craniata</taxon>
        <taxon>Vertebrata</taxon>
        <taxon>Euteleostomi</taxon>
        <taxon>Actinopterygii</taxon>
        <taxon>Neopterygii</taxon>
        <taxon>Teleostei</taxon>
        <taxon>Albuliformes</taxon>
        <taxon>Albulidae</taxon>
        <taxon>Albula</taxon>
    </lineage>
</organism>
<gene>
    <name evidence="2" type="ORF">JZ751_004265</name>
</gene>
<dbReference type="Proteomes" id="UP000824540">
    <property type="component" value="Unassembled WGS sequence"/>
</dbReference>
<proteinExistence type="predicted"/>
<dbReference type="AlphaFoldDB" id="A0A8T2N5P1"/>
<keyword evidence="3" id="KW-1185">Reference proteome</keyword>
<protein>
    <submittedName>
        <fullName evidence="2">Uncharacterized protein</fullName>
    </submittedName>
</protein>
<dbReference type="OrthoDB" id="8955667at2759"/>
<accession>A0A8T2N5P1</accession>
<evidence type="ECO:0000313" key="2">
    <source>
        <dbReference type="EMBL" id="KAG9335729.1"/>
    </source>
</evidence>
<sequence length="53" mass="6041">MCFFEPTEDQSLEDAHYLDEDSEAQQGAENMESEESESESESESELESEEDMA</sequence>
<feature type="compositionally biased region" description="Acidic residues" evidence="1">
    <location>
        <begin position="31"/>
        <end position="53"/>
    </location>
</feature>
<feature type="compositionally biased region" description="Acidic residues" evidence="1">
    <location>
        <begin position="1"/>
        <end position="12"/>
    </location>
</feature>
<name>A0A8T2N5P1_9TELE</name>
<feature type="non-terminal residue" evidence="2">
    <location>
        <position position="1"/>
    </location>
</feature>
<evidence type="ECO:0000313" key="3">
    <source>
        <dbReference type="Proteomes" id="UP000824540"/>
    </source>
</evidence>
<feature type="region of interest" description="Disordered" evidence="1">
    <location>
        <begin position="1"/>
        <end position="53"/>
    </location>
</feature>
<reference evidence="2" key="1">
    <citation type="thesis" date="2021" institute="BYU ScholarsArchive" country="Provo, UT, USA">
        <title>Applications of and Algorithms for Genome Assembly and Genomic Analyses with an Emphasis on Marine Teleosts.</title>
        <authorList>
            <person name="Pickett B.D."/>
        </authorList>
    </citation>
    <scope>NUCLEOTIDE SEQUENCE</scope>
    <source>
        <strain evidence="2">HI-2016</strain>
    </source>
</reference>
<evidence type="ECO:0000256" key="1">
    <source>
        <dbReference type="SAM" id="MobiDB-lite"/>
    </source>
</evidence>
<comment type="caution">
    <text evidence="2">The sequence shown here is derived from an EMBL/GenBank/DDBJ whole genome shotgun (WGS) entry which is preliminary data.</text>
</comment>